<dbReference type="AlphaFoldDB" id="A0AAD7TT37"/>
<dbReference type="GO" id="GO:0012506">
    <property type="term" value="C:vesicle membrane"/>
    <property type="evidence" value="ECO:0007669"/>
    <property type="project" value="TreeGrafter"/>
</dbReference>
<accession>A0AAD7TT37</accession>
<dbReference type="PANTHER" id="PTHR46467">
    <property type="entry name" value="TETHER CONTAINING UBX DOMAIN FOR GLUT4"/>
    <property type="match status" value="1"/>
</dbReference>
<proteinExistence type="predicted"/>
<feature type="compositionally biased region" description="Basic and acidic residues" evidence="1">
    <location>
        <begin position="202"/>
        <end position="213"/>
    </location>
</feature>
<evidence type="ECO:0000256" key="1">
    <source>
        <dbReference type="SAM" id="MobiDB-lite"/>
    </source>
</evidence>
<feature type="compositionally biased region" description="Low complexity" evidence="1">
    <location>
        <begin position="1"/>
        <end position="18"/>
    </location>
</feature>
<dbReference type="GO" id="GO:0005737">
    <property type="term" value="C:cytoplasm"/>
    <property type="evidence" value="ECO:0007669"/>
    <property type="project" value="TreeGrafter"/>
</dbReference>
<protein>
    <recommendedName>
        <fullName evidence="2">UBX domain-containing protein</fullName>
    </recommendedName>
</protein>
<dbReference type="PANTHER" id="PTHR46467:SF1">
    <property type="entry name" value="TETHER CONTAINING UBX DOMAIN FOR GLUT4"/>
    <property type="match status" value="1"/>
</dbReference>
<dbReference type="Pfam" id="PF00789">
    <property type="entry name" value="UBX"/>
    <property type="match status" value="1"/>
</dbReference>
<dbReference type="Gene3D" id="3.10.20.90">
    <property type="entry name" value="Phosphatidylinositol 3-kinase Catalytic Subunit, Chain A, domain 1"/>
    <property type="match status" value="1"/>
</dbReference>
<evidence type="ECO:0000313" key="3">
    <source>
        <dbReference type="EMBL" id="KAJ8481379.1"/>
    </source>
</evidence>
<organism evidence="3 4">
    <name type="scientific">Trametes cubensis</name>
    <dbReference type="NCBI Taxonomy" id="1111947"/>
    <lineage>
        <taxon>Eukaryota</taxon>
        <taxon>Fungi</taxon>
        <taxon>Dikarya</taxon>
        <taxon>Basidiomycota</taxon>
        <taxon>Agaricomycotina</taxon>
        <taxon>Agaricomycetes</taxon>
        <taxon>Polyporales</taxon>
        <taxon>Polyporaceae</taxon>
        <taxon>Trametes</taxon>
    </lineage>
</organism>
<dbReference type="GO" id="GO:0005634">
    <property type="term" value="C:nucleus"/>
    <property type="evidence" value="ECO:0007669"/>
    <property type="project" value="TreeGrafter"/>
</dbReference>
<dbReference type="PROSITE" id="PS50033">
    <property type="entry name" value="UBX"/>
    <property type="match status" value="1"/>
</dbReference>
<keyword evidence="4" id="KW-1185">Reference proteome</keyword>
<evidence type="ECO:0000313" key="4">
    <source>
        <dbReference type="Proteomes" id="UP001215151"/>
    </source>
</evidence>
<name>A0AAD7TT37_9APHY</name>
<dbReference type="SUPFAM" id="SSF54236">
    <property type="entry name" value="Ubiquitin-like"/>
    <property type="match status" value="1"/>
</dbReference>
<feature type="region of interest" description="Disordered" evidence="1">
    <location>
        <begin position="1"/>
        <end position="40"/>
    </location>
</feature>
<feature type="region of interest" description="Disordered" evidence="1">
    <location>
        <begin position="193"/>
        <end position="260"/>
    </location>
</feature>
<dbReference type="InterPro" id="IPR001012">
    <property type="entry name" value="UBX_dom"/>
</dbReference>
<reference evidence="3" key="1">
    <citation type="submission" date="2022-11" db="EMBL/GenBank/DDBJ databases">
        <title>Genome Sequence of Cubamyces cubensis.</title>
        <authorList>
            <person name="Buettner E."/>
        </authorList>
    </citation>
    <scope>NUCLEOTIDE SEQUENCE</scope>
    <source>
        <strain evidence="3">MPL-01</strain>
    </source>
</reference>
<dbReference type="GO" id="GO:0006886">
    <property type="term" value="P:intracellular protein transport"/>
    <property type="evidence" value="ECO:0007669"/>
    <property type="project" value="TreeGrafter"/>
</dbReference>
<evidence type="ECO:0000259" key="2">
    <source>
        <dbReference type="PROSITE" id="PS50033"/>
    </source>
</evidence>
<dbReference type="InterPro" id="IPR029071">
    <property type="entry name" value="Ubiquitin-like_domsf"/>
</dbReference>
<feature type="domain" description="UBX" evidence="2">
    <location>
        <begin position="84"/>
        <end position="167"/>
    </location>
</feature>
<dbReference type="Proteomes" id="UP001215151">
    <property type="component" value="Unassembled WGS sequence"/>
</dbReference>
<dbReference type="SMART" id="SM00166">
    <property type="entry name" value="UBX"/>
    <property type="match status" value="1"/>
</dbReference>
<sequence>MADSTTSPSSTSQPQAQDKPQFRYFRPPTSAQQPRNDLPDNYFDVTAADVRAQQAMLAARRDALQNAPLRTAAMREAEDKKRRARWPQTTIRVKFADRSMLEKTFPSSDKIKSVYAFVRGSLREDVKPIKFVLYQSPPKREYKVSDPKVRDLSLAELDLAPSSLLLLKFEDDRLNHQDVPAPLDPSILALAEDVPTPPTFDADPKANKDDDKSGGPARPRANLELAGKDEGERKFPKWLKLGPKASASPSRHTSIERNLC</sequence>
<feature type="compositionally biased region" description="Basic and acidic residues" evidence="1">
    <location>
        <begin position="226"/>
        <end position="235"/>
    </location>
</feature>
<gene>
    <name evidence="3" type="ORF">ONZ51_g6023</name>
</gene>
<comment type="caution">
    <text evidence="3">The sequence shown here is derived from an EMBL/GenBank/DDBJ whole genome shotgun (WGS) entry which is preliminary data.</text>
</comment>
<dbReference type="EMBL" id="JAPEVG010000138">
    <property type="protein sequence ID" value="KAJ8481379.1"/>
    <property type="molecule type" value="Genomic_DNA"/>
</dbReference>